<evidence type="ECO:0000256" key="2">
    <source>
        <dbReference type="SAM" id="Phobius"/>
    </source>
</evidence>
<protein>
    <submittedName>
        <fullName evidence="4">Uncharacterized protein</fullName>
    </submittedName>
</protein>
<feature type="transmembrane region" description="Helical" evidence="2">
    <location>
        <begin position="190"/>
        <end position="208"/>
    </location>
</feature>
<evidence type="ECO:0000313" key="3">
    <source>
        <dbReference type="Proteomes" id="UP000887560"/>
    </source>
</evidence>
<keyword evidence="2" id="KW-0472">Membrane</keyword>
<reference evidence="4" key="1">
    <citation type="submission" date="2022-11" db="UniProtKB">
        <authorList>
            <consortium name="WormBaseParasite"/>
        </authorList>
    </citation>
    <scope>IDENTIFICATION</scope>
</reference>
<sequence length="394" mass="45291">MFSFWKHIDNACYKFLFYIGITDLLILWICGFETAIFGMTGVVFCSSPLLVYISGNLGNAIWAAETVAEATLAFNRCLDTISPRISSALFTGKKTWIWLSIITLYAIYWVFYMPPVLFSSLYFAWFFEPYVGGYKNVTEQYSSILHSIHNMSLAFFFPICYICFAIVLFIKKRMYGASAPNQVSNVDLVIILQIFLISVINFTAASLYDYMQYAEVNEAIIITATFSWFHRAEFQCNEAIFDYNIFIITYEIKSRGLLEFSCSLAMENSEKNSTVNTKNTRSRIKSLDEINNSTQNSQQKYGLRNNSKKGKQPVSDIKTQSNKKKNENKMKDSSKNLKKEVFNAKNENKIVLEKGETSKSKQIKSPRIIRKYKTRKSKKLEDEKIAEEIALGIL</sequence>
<name>A0A915P212_9BILA</name>
<dbReference type="PANTHER" id="PTHR23021">
    <property type="entry name" value="SERPENTINE RECEPTOR, CLASS T"/>
    <property type="match status" value="1"/>
</dbReference>
<evidence type="ECO:0000313" key="4">
    <source>
        <dbReference type="WBParaSite" id="scf7180000422085.g8251"/>
    </source>
</evidence>
<organism evidence="3 4">
    <name type="scientific">Meloidogyne floridensis</name>
    <dbReference type="NCBI Taxonomy" id="298350"/>
    <lineage>
        <taxon>Eukaryota</taxon>
        <taxon>Metazoa</taxon>
        <taxon>Ecdysozoa</taxon>
        <taxon>Nematoda</taxon>
        <taxon>Chromadorea</taxon>
        <taxon>Rhabditida</taxon>
        <taxon>Tylenchina</taxon>
        <taxon>Tylenchomorpha</taxon>
        <taxon>Tylenchoidea</taxon>
        <taxon>Meloidogynidae</taxon>
        <taxon>Meloidogyninae</taxon>
        <taxon>Meloidogyne</taxon>
    </lineage>
</organism>
<keyword evidence="3" id="KW-1185">Reference proteome</keyword>
<dbReference type="Pfam" id="PF10321">
    <property type="entry name" value="7TM_GPCR_Srt"/>
    <property type="match status" value="1"/>
</dbReference>
<proteinExistence type="predicted"/>
<feature type="transmembrane region" description="Helical" evidence="2">
    <location>
        <begin position="12"/>
        <end position="29"/>
    </location>
</feature>
<feature type="transmembrane region" description="Helical" evidence="2">
    <location>
        <begin position="96"/>
        <end position="127"/>
    </location>
</feature>
<dbReference type="WBParaSite" id="scf7180000422085.g8251">
    <property type="protein sequence ID" value="scf7180000422085.g8251"/>
    <property type="gene ID" value="scf7180000422085.g8251"/>
</dbReference>
<dbReference type="InterPro" id="IPR019425">
    <property type="entry name" value="7TM_GPCR_serpentine_rcpt_Srt"/>
</dbReference>
<feature type="region of interest" description="Disordered" evidence="1">
    <location>
        <begin position="271"/>
        <end position="340"/>
    </location>
</feature>
<keyword evidence="2" id="KW-1133">Transmembrane helix</keyword>
<feature type="compositionally biased region" description="Basic and acidic residues" evidence="1">
    <location>
        <begin position="324"/>
        <end position="340"/>
    </location>
</feature>
<dbReference type="AlphaFoldDB" id="A0A915P212"/>
<dbReference type="Proteomes" id="UP000887560">
    <property type="component" value="Unplaced"/>
</dbReference>
<keyword evidence="2" id="KW-0812">Transmembrane</keyword>
<accession>A0A915P212</accession>
<evidence type="ECO:0000256" key="1">
    <source>
        <dbReference type="SAM" id="MobiDB-lite"/>
    </source>
</evidence>
<dbReference type="PANTHER" id="PTHR23021:SF11">
    <property type="entry name" value="SERPENTINE RECEPTOR, CLASS T"/>
    <property type="match status" value="1"/>
</dbReference>
<feature type="compositionally biased region" description="Polar residues" evidence="1">
    <location>
        <begin position="289"/>
        <end position="300"/>
    </location>
</feature>
<dbReference type="SUPFAM" id="SSF81321">
    <property type="entry name" value="Family A G protein-coupled receptor-like"/>
    <property type="match status" value="1"/>
</dbReference>
<feature type="transmembrane region" description="Helical" evidence="2">
    <location>
        <begin position="147"/>
        <end position="170"/>
    </location>
</feature>